<comment type="caution">
    <text evidence="2">The sequence shown here is derived from an EMBL/GenBank/DDBJ whole genome shotgun (WGS) entry which is preliminary data.</text>
</comment>
<dbReference type="OrthoDB" id="427066at2759"/>
<evidence type="ECO:0000256" key="1">
    <source>
        <dbReference type="SAM" id="MobiDB-lite"/>
    </source>
</evidence>
<name>A0A7J6L8Y8_PERCH</name>
<dbReference type="Proteomes" id="UP000591131">
    <property type="component" value="Unassembled WGS sequence"/>
</dbReference>
<gene>
    <name evidence="2" type="ORF">FOL47_009331</name>
</gene>
<evidence type="ECO:0000313" key="2">
    <source>
        <dbReference type="EMBL" id="KAF4655685.1"/>
    </source>
</evidence>
<feature type="region of interest" description="Disordered" evidence="1">
    <location>
        <begin position="138"/>
        <end position="199"/>
    </location>
</feature>
<organism evidence="2 3">
    <name type="scientific">Perkinsus chesapeaki</name>
    <name type="common">Clam parasite</name>
    <name type="synonym">Perkinsus andrewsi</name>
    <dbReference type="NCBI Taxonomy" id="330153"/>
    <lineage>
        <taxon>Eukaryota</taxon>
        <taxon>Sar</taxon>
        <taxon>Alveolata</taxon>
        <taxon>Perkinsozoa</taxon>
        <taxon>Perkinsea</taxon>
        <taxon>Perkinsida</taxon>
        <taxon>Perkinsidae</taxon>
        <taxon>Perkinsus</taxon>
    </lineage>
</organism>
<dbReference type="EMBL" id="JAAPAO010000643">
    <property type="protein sequence ID" value="KAF4655685.1"/>
    <property type="molecule type" value="Genomic_DNA"/>
</dbReference>
<accession>A0A7J6L8Y8</accession>
<reference evidence="2 3" key="1">
    <citation type="submission" date="2020-04" db="EMBL/GenBank/DDBJ databases">
        <title>Perkinsus chesapeaki whole genome sequence.</title>
        <authorList>
            <person name="Bogema D.R."/>
        </authorList>
    </citation>
    <scope>NUCLEOTIDE SEQUENCE [LARGE SCALE GENOMIC DNA]</scope>
    <source>
        <strain evidence="2">ATCC PRA-425</strain>
    </source>
</reference>
<protein>
    <submittedName>
        <fullName evidence="2">Uncharacterized protein</fullName>
    </submittedName>
</protein>
<dbReference type="AlphaFoldDB" id="A0A7J6L8Y8"/>
<feature type="compositionally biased region" description="Polar residues" evidence="1">
    <location>
        <begin position="148"/>
        <end position="158"/>
    </location>
</feature>
<feature type="compositionally biased region" description="Low complexity" evidence="1">
    <location>
        <begin position="159"/>
        <end position="174"/>
    </location>
</feature>
<sequence>MGCASSKVLTLDQGDGPTLIKRNLANNNTAAAAATATPVSTKDGSEIAGRRRRHHFESMTEDQLIHKGIACVQEASVTKDKFRRERQLKKAKGLLMEALQRQQGRDRPVSGNEKPREGDAVTVHLAAVLLSLGEDPDDVRRMLGMSTPRKSPSTLQTMSTVDSAASYTATAAASPDLRSSPGTPDVFRHRQQQQQQLAAAARQVSVQLLDEDGQLESATTRDVHNTQNAGPGRIAAVRSEVSYEPEEPPQSSPPLPNCAPSDVLLKYHAFMQNCPSPAAFSPAPSRYGSESESLQIWVDQRRGAGSRRDDSAVGTPCGWYADEDESEVLPMDESASVIEFDPDNDEPLSDEKCDELLSEIVSQAGSSIGHSPASSVGSDWQSADFDPLLLDNRDKSLSVYLHCGITGELLSRFDIPLQDERSIDQLYSDLEDSLQQNCGLGLSETHWVRENQKIRCDKRMLVSALSPTGHCELRMCTVPKTPPAEMDIYSGGAQGSSIRLKSLIPHSLSPGRVATLTTTPLRRGLDYSVVLVSQMDSGNSCWLSGKSLLIDHKLGVIQFALSDMQIKSLLRRTQDGLFDVYLVVDGSLRSENRRTVVVVDNSGFTPNAQTGDGDVSDGDSSDSCDSSDVASWAEFDPIL</sequence>
<feature type="region of interest" description="Disordered" evidence="1">
    <location>
        <begin position="602"/>
        <end position="628"/>
    </location>
</feature>
<keyword evidence="3" id="KW-1185">Reference proteome</keyword>
<proteinExistence type="predicted"/>
<evidence type="ECO:0000313" key="3">
    <source>
        <dbReference type="Proteomes" id="UP000591131"/>
    </source>
</evidence>